<reference evidence="2" key="1">
    <citation type="submission" date="2018-05" db="EMBL/GenBank/DDBJ databases">
        <authorList>
            <person name="Lanie J.A."/>
            <person name="Ng W.-L."/>
            <person name="Kazmierczak K.M."/>
            <person name="Andrzejewski T.M."/>
            <person name="Davidsen T.M."/>
            <person name="Wayne K.J."/>
            <person name="Tettelin H."/>
            <person name="Glass J.I."/>
            <person name="Rusch D."/>
            <person name="Podicherti R."/>
            <person name="Tsui H.-C.T."/>
            <person name="Winkler M.E."/>
        </authorList>
    </citation>
    <scope>NUCLEOTIDE SEQUENCE</scope>
</reference>
<protein>
    <recommendedName>
        <fullName evidence="3">Acriflavin resistance protein</fullName>
    </recommendedName>
</protein>
<evidence type="ECO:0000313" key="2">
    <source>
        <dbReference type="EMBL" id="SVB32430.1"/>
    </source>
</evidence>
<dbReference type="PANTHER" id="PTHR32063">
    <property type="match status" value="1"/>
</dbReference>
<dbReference type="PANTHER" id="PTHR32063:SF0">
    <property type="entry name" value="SWARMING MOTILITY PROTEIN SWRC"/>
    <property type="match status" value="1"/>
</dbReference>
<keyword evidence="1" id="KW-1133">Transmembrane helix</keyword>
<dbReference type="Gene3D" id="1.20.1640.10">
    <property type="entry name" value="Multidrug efflux transporter AcrB transmembrane domain"/>
    <property type="match status" value="1"/>
</dbReference>
<sequence>MNLIRISIERPIAVLAAVFMIVLFGLLALQTIPIQLTPDVRRPVLNIQTTWHGAAPAEMEREIINRQEEALKGLPGVASITSRAEDGRARINLEFNLHQNMDRALLLVANRLDRVTGYPDEANEPTIRTSSSDDNPIGWFIIDRLADNKQPIHTHY</sequence>
<feature type="transmembrane region" description="Helical" evidence="1">
    <location>
        <begin position="12"/>
        <end position="32"/>
    </location>
</feature>
<dbReference type="PRINTS" id="PR00702">
    <property type="entry name" value="ACRIFLAVINRP"/>
</dbReference>
<dbReference type="Gene3D" id="3.30.70.1320">
    <property type="entry name" value="Multidrug efflux transporter AcrB pore domain like"/>
    <property type="match status" value="1"/>
</dbReference>
<proteinExistence type="predicted"/>
<gene>
    <name evidence="2" type="ORF">METZ01_LOCUS185284</name>
</gene>
<name>A0A382D1X6_9ZZZZ</name>
<evidence type="ECO:0008006" key="3">
    <source>
        <dbReference type="Google" id="ProtNLM"/>
    </source>
</evidence>
<dbReference type="AlphaFoldDB" id="A0A382D1X6"/>
<keyword evidence="1" id="KW-0472">Membrane</keyword>
<keyword evidence="1" id="KW-0812">Transmembrane</keyword>
<accession>A0A382D1X6</accession>
<dbReference type="GO" id="GO:0005886">
    <property type="term" value="C:plasma membrane"/>
    <property type="evidence" value="ECO:0007669"/>
    <property type="project" value="TreeGrafter"/>
</dbReference>
<dbReference type="InterPro" id="IPR001036">
    <property type="entry name" value="Acrflvin-R"/>
</dbReference>
<dbReference type="Gene3D" id="3.30.70.1430">
    <property type="entry name" value="Multidrug efflux transporter AcrB pore domain"/>
    <property type="match status" value="1"/>
</dbReference>
<evidence type="ECO:0000256" key="1">
    <source>
        <dbReference type="SAM" id="Phobius"/>
    </source>
</evidence>
<feature type="non-terminal residue" evidence="2">
    <location>
        <position position="156"/>
    </location>
</feature>
<organism evidence="2">
    <name type="scientific">marine metagenome</name>
    <dbReference type="NCBI Taxonomy" id="408172"/>
    <lineage>
        <taxon>unclassified sequences</taxon>
        <taxon>metagenomes</taxon>
        <taxon>ecological metagenomes</taxon>
    </lineage>
</organism>
<dbReference type="Pfam" id="PF00873">
    <property type="entry name" value="ACR_tran"/>
    <property type="match status" value="1"/>
</dbReference>
<dbReference type="GO" id="GO:0042910">
    <property type="term" value="F:xenobiotic transmembrane transporter activity"/>
    <property type="evidence" value="ECO:0007669"/>
    <property type="project" value="TreeGrafter"/>
</dbReference>
<dbReference type="EMBL" id="UINC01037238">
    <property type="protein sequence ID" value="SVB32430.1"/>
    <property type="molecule type" value="Genomic_DNA"/>
</dbReference>
<dbReference type="SUPFAM" id="SSF82693">
    <property type="entry name" value="Multidrug efflux transporter AcrB pore domain, PN1, PN2, PC1 and PC2 subdomains"/>
    <property type="match status" value="1"/>
</dbReference>